<keyword evidence="3" id="KW-1185">Reference proteome</keyword>
<evidence type="ECO:0000313" key="2">
    <source>
        <dbReference type="EMBL" id="MED6160844.1"/>
    </source>
</evidence>
<keyword evidence="1" id="KW-1133">Transmembrane helix</keyword>
<evidence type="ECO:0000313" key="3">
    <source>
        <dbReference type="Proteomes" id="UP001341840"/>
    </source>
</evidence>
<sequence length="131" mass="14050">MFIVRGFGPSRPNIRNSCLELGKAGVSDVTGFASCQACPECRGAVRSIGSGALFQKLLKVVALKLRGQSDLMADVSVLENVGERVRINPSVSILALYFVLLFAFVAFPVGGFGAFLPLFSLWRFLGRVAPP</sequence>
<comment type="caution">
    <text evidence="2">The sequence shown here is derived from an EMBL/GenBank/DDBJ whole genome shotgun (WGS) entry which is preliminary data.</text>
</comment>
<keyword evidence="1" id="KW-0472">Membrane</keyword>
<feature type="transmembrane region" description="Helical" evidence="1">
    <location>
        <begin position="94"/>
        <end position="122"/>
    </location>
</feature>
<keyword evidence="1" id="KW-0812">Transmembrane</keyword>
<proteinExistence type="predicted"/>
<accession>A0ABU6UIU3</accession>
<evidence type="ECO:0000256" key="1">
    <source>
        <dbReference type="SAM" id="Phobius"/>
    </source>
</evidence>
<gene>
    <name evidence="2" type="ORF">PIB30_055109</name>
</gene>
<reference evidence="2 3" key="1">
    <citation type="journal article" date="2023" name="Plants (Basel)">
        <title>Bridging the Gap: Combining Genomics and Transcriptomics Approaches to Understand Stylosanthes scabra, an Orphan Legume from the Brazilian Caatinga.</title>
        <authorList>
            <person name="Ferreira-Neto J.R.C."/>
            <person name="da Silva M.D."/>
            <person name="Binneck E."/>
            <person name="de Melo N.F."/>
            <person name="da Silva R.H."/>
            <person name="de Melo A.L.T.M."/>
            <person name="Pandolfi V."/>
            <person name="Bustamante F.O."/>
            <person name="Brasileiro-Vidal A.C."/>
            <person name="Benko-Iseppon A.M."/>
        </authorList>
    </citation>
    <scope>NUCLEOTIDE SEQUENCE [LARGE SCALE GENOMIC DNA]</scope>
    <source>
        <tissue evidence="2">Leaves</tissue>
    </source>
</reference>
<dbReference type="Proteomes" id="UP001341840">
    <property type="component" value="Unassembled WGS sequence"/>
</dbReference>
<name>A0ABU6UIU3_9FABA</name>
<dbReference type="EMBL" id="JASCZI010121255">
    <property type="protein sequence ID" value="MED6160844.1"/>
    <property type="molecule type" value="Genomic_DNA"/>
</dbReference>
<protein>
    <submittedName>
        <fullName evidence="2">Uncharacterized protein</fullName>
    </submittedName>
</protein>
<organism evidence="2 3">
    <name type="scientific">Stylosanthes scabra</name>
    <dbReference type="NCBI Taxonomy" id="79078"/>
    <lineage>
        <taxon>Eukaryota</taxon>
        <taxon>Viridiplantae</taxon>
        <taxon>Streptophyta</taxon>
        <taxon>Embryophyta</taxon>
        <taxon>Tracheophyta</taxon>
        <taxon>Spermatophyta</taxon>
        <taxon>Magnoliopsida</taxon>
        <taxon>eudicotyledons</taxon>
        <taxon>Gunneridae</taxon>
        <taxon>Pentapetalae</taxon>
        <taxon>rosids</taxon>
        <taxon>fabids</taxon>
        <taxon>Fabales</taxon>
        <taxon>Fabaceae</taxon>
        <taxon>Papilionoideae</taxon>
        <taxon>50 kb inversion clade</taxon>
        <taxon>dalbergioids sensu lato</taxon>
        <taxon>Dalbergieae</taxon>
        <taxon>Pterocarpus clade</taxon>
        <taxon>Stylosanthes</taxon>
    </lineage>
</organism>